<sequence>MKLSQDNFKKILLPYFPDDNRLQKFWWHKLIRIITIIVSATSIYTILWMITLFFFLPKSWMDSPLYSPIYHASYLLAYIPLNITSILSRFPIYGVLFRSLLPVPIIGPVAFIFVLIGVIYFFPSLLYRLSLYLYHNFHSKKVKIIFFSILLVLGLFVFRVWKYQNLISAGSIIADQHCLKVNPLVIARKNNYIDSMKVLLASGSAEEYWAENDKYLDNSKKYIEAEKTWLIVQKTYMDSQDFKTYIPSYIQEAAKYQYESREAEMKSTSTIVELLENYKDIDAEKQKALSDTIMEETDKSNKAYDKYNKIYDENQGHMGLLNYFTIVPQSACPEENFNIPDVNEFLNPQAPINANGFNS</sequence>
<dbReference type="Proteomes" id="UP000034893">
    <property type="component" value="Unassembled WGS sequence"/>
</dbReference>
<comment type="caution">
    <text evidence="2">The sequence shown here is derived from an EMBL/GenBank/DDBJ whole genome shotgun (WGS) entry which is preliminary data.</text>
</comment>
<feature type="transmembrane region" description="Helical" evidence="1">
    <location>
        <begin position="30"/>
        <end position="56"/>
    </location>
</feature>
<evidence type="ECO:0000313" key="3">
    <source>
        <dbReference type="Proteomes" id="UP000034893"/>
    </source>
</evidence>
<dbReference type="AlphaFoldDB" id="A0A0G0LDC5"/>
<feature type="transmembrane region" description="Helical" evidence="1">
    <location>
        <begin position="68"/>
        <end position="88"/>
    </location>
</feature>
<organism evidence="2 3">
    <name type="scientific">Candidatus Curtissbacteria bacterium GW2011_GWC2_38_9</name>
    <dbReference type="NCBI Taxonomy" id="1618414"/>
    <lineage>
        <taxon>Bacteria</taxon>
        <taxon>Candidatus Curtissiibacteriota</taxon>
    </lineage>
</organism>
<proteinExistence type="predicted"/>
<feature type="transmembrane region" description="Helical" evidence="1">
    <location>
        <begin position="100"/>
        <end position="122"/>
    </location>
</feature>
<name>A0A0G0LDC5_9BACT</name>
<reference evidence="2 3" key="1">
    <citation type="journal article" date="2015" name="Nature">
        <title>rRNA introns, odd ribosomes, and small enigmatic genomes across a large radiation of phyla.</title>
        <authorList>
            <person name="Brown C.T."/>
            <person name="Hug L.A."/>
            <person name="Thomas B.C."/>
            <person name="Sharon I."/>
            <person name="Castelle C.J."/>
            <person name="Singh A."/>
            <person name="Wilkins M.J."/>
            <person name="Williams K.H."/>
            <person name="Banfield J.F."/>
        </authorList>
    </citation>
    <scope>NUCLEOTIDE SEQUENCE [LARGE SCALE GENOMIC DNA]</scope>
</reference>
<protein>
    <submittedName>
        <fullName evidence="2">Uncharacterized protein</fullName>
    </submittedName>
</protein>
<keyword evidence="1" id="KW-0472">Membrane</keyword>
<accession>A0A0G0LDC5</accession>
<feature type="transmembrane region" description="Helical" evidence="1">
    <location>
        <begin position="142"/>
        <end position="161"/>
    </location>
</feature>
<gene>
    <name evidence="2" type="ORF">UT12_C0006G0011</name>
</gene>
<keyword evidence="1" id="KW-0812">Transmembrane</keyword>
<dbReference type="EMBL" id="LBVP01000006">
    <property type="protein sequence ID" value="KKQ89903.1"/>
    <property type="molecule type" value="Genomic_DNA"/>
</dbReference>
<evidence type="ECO:0000256" key="1">
    <source>
        <dbReference type="SAM" id="Phobius"/>
    </source>
</evidence>
<evidence type="ECO:0000313" key="2">
    <source>
        <dbReference type="EMBL" id="KKQ89903.1"/>
    </source>
</evidence>
<keyword evidence="1" id="KW-1133">Transmembrane helix</keyword>